<keyword evidence="2" id="KW-0732">Signal</keyword>
<sequence>MINRRTFAMATSLAMTVAVAPGLGTAQSADYPTDSLRIIVPFGAGGGTDAVARIIGSRLSERLGITVNVENRAGAGGVVGSQAVADAETDGSVIGIITASLGGYQPLGRSDINYESFAPIAMVNFDPAGVQIAADSEFENLEQLVTALEENPGQYTASASGIGGSWHVAWMTFLQAAELPLDAATFIPSDGASTSLNELLAGAVDIVPSSVPEAAALIEAGDVKSLAVMSSERIEAFPDVPTVEEATGINLNAGLWRGFAGPEGMDEEAVDILVTEIEAIYESEDFKEQMSDLGYGLRWAAKDDFRDFMQETSESMIGVLEASGLAQ</sequence>
<feature type="signal peptide" evidence="2">
    <location>
        <begin position="1"/>
        <end position="20"/>
    </location>
</feature>
<comment type="similarity">
    <text evidence="1">Belongs to the UPF0065 (bug) family.</text>
</comment>
<dbReference type="SUPFAM" id="SSF53850">
    <property type="entry name" value="Periplasmic binding protein-like II"/>
    <property type="match status" value="1"/>
</dbReference>
<protein>
    <submittedName>
        <fullName evidence="3">Tripartite tricarboxylate transporter substrate binding protein</fullName>
    </submittedName>
</protein>
<comment type="caution">
    <text evidence="3">The sequence shown here is derived from an EMBL/GenBank/DDBJ whole genome shotgun (WGS) entry which is preliminary data.</text>
</comment>
<dbReference type="InterPro" id="IPR042100">
    <property type="entry name" value="Bug_dom1"/>
</dbReference>
<accession>A0ABU3DLH8</accession>
<dbReference type="Proteomes" id="UP001265259">
    <property type="component" value="Unassembled WGS sequence"/>
</dbReference>
<organism evidence="3 4">
    <name type="scientific">Tropicimonas omnivorans</name>
    <dbReference type="NCBI Taxonomy" id="3075590"/>
    <lineage>
        <taxon>Bacteria</taxon>
        <taxon>Pseudomonadati</taxon>
        <taxon>Pseudomonadota</taxon>
        <taxon>Alphaproteobacteria</taxon>
        <taxon>Rhodobacterales</taxon>
        <taxon>Roseobacteraceae</taxon>
        <taxon>Tropicimonas</taxon>
    </lineage>
</organism>
<gene>
    <name evidence="3" type="ORF">RM543_18080</name>
</gene>
<reference evidence="3 4" key="1">
    <citation type="submission" date="2023-09" db="EMBL/GenBank/DDBJ databases">
        <authorList>
            <person name="Rey-Velasco X."/>
        </authorList>
    </citation>
    <scope>NUCLEOTIDE SEQUENCE [LARGE SCALE GENOMIC DNA]</scope>
    <source>
        <strain evidence="3 4">F158</strain>
    </source>
</reference>
<dbReference type="PANTHER" id="PTHR42928">
    <property type="entry name" value="TRICARBOXYLATE-BINDING PROTEIN"/>
    <property type="match status" value="1"/>
</dbReference>
<dbReference type="Gene3D" id="3.40.190.10">
    <property type="entry name" value="Periplasmic binding protein-like II"/>
    <property type="match status" value="1"/>
</dbReference>
<dbReference type="RefSeq" id="WP_311694202.1">
    <property type="nucleotide sequence ID" value="NZ_JAVRHL010000006.1"/>
</dbReference>
<dbReference type="EMBL" id="JAVRHL010000006">
    <property type="protein sequence ID" value="MDT0684575.1"/>
    <property type="molecule type" value="Genomic_DNA"/>
</dbReference>
<evidence type="ECO:0000256" key="1">
    <source>
        <dbReference type="ARBA" id="ARBA00006987"/>
    </source>
</evidence>
<evidence type="ECO:0000313" key="3">
    <source>
        <dbReference type="EMBL" id="MDT0684575.1"/>
    </source>
</evidence>
<name>A0ABU3DLH8_9RHOB</name>
<dbReference type="Gene3D" id="3.40.190.150">
    <property type="entry name" value="Bordetella uptake gene, domain 1"/>
    <property type="match status" value="1"/>
</dbReference>
<dbReference type="CDD" id="cd07012">
    <property type="entry name" value="PBP2_Bug_TTT"/>
    <property type="match status" value="1"/>
</dbReference>
<feature type="chain" id="PRO_5047494436" evidence="2">
    <location>
        <begin position="21"/>
        <end position="327"/>
    </location>
</feature>
<dbReference type="InterPro" id="IPR005064">
    <property type="entry name" value="BUG"/>
</dbReference>
<evidence type="ECO:0000256" key="2">
    <source>
        <dbReference type="SAM" id="SignalP"/>
    </source>
</evidence>
<proteinExistence type="inferred from homology"/>
<dbReference type="PANTHER" id="PTHR42928:SF5">
    <property type="entry name" value="BLR1237 PROTEIN"/>
    <property type="match status" value="1"/>
</dbReference>
<dbReference type="Pfam" id="PF03401">
    <property type="entry name" value="TctC"/>
    <property type="match status" value="1"/>
</dbReference>
<dbReference type="PIRSF" id="PIRSF017082">
    <property type="entry name" value="YflP"/>
    <property type="match status" value="1"/>
</dbReference>
<evidence type="ECO:0000313" key="4">
    <source>
        <dbReference type="Proteomes" id="UP001265259"/>
    </source>
</evidence>
<keyword evidence="4" id="KW-1185">Reference proteome</keyword>